<name>A0A7R8CHL6_LEPSM</name>
<reference evidence="1" key="1">
    <citation type="submission" date="2021-02" db="EMBL/GenBank/DDBJ databases">
        <authorList>
            <person name="Bekaert M."/>
        </authorList>
    </citation>
    <scope>NUCLEOTIDE SEQUENCE</scope>
    <source>
        <strain evidence="1">IoA-00</strain>
    </source>
</reference>
<proteinExistence type="predicted"/>
<evidence type="ECO:0000313" key="2">
    <source>
        <dbReference type="Proteomes" id="UP000675881"/>
    </source>
</evidence>
<evidence type="ECO:0000313" key="1">
    <source>
        <dbReference type="EMBL" id="CAF2819644.1"/>
    </source>
</evidence>
<sequence length="179" mass="20704">MPLVYTLMVEKSEISYTRLGIILKDWEPSLAPNQIMTDFERATINSFANVLPIFFPKGMFFLKFLSVYCQVYKVNDLPSIYENDPNFALKMRMLASLAFLPLRFVEQYFEHLSTYNDYPEEPLPVLDYLENTWIGRPTGNITRRPPRFSNALWNCYDSAKDGSSSSTTHAKDDIALLMS</sequence>
<dbReference type="EMBL" id="HG994591">
    <property type="protein sequence ID" value="CAF2819644.1"/>
    <property type="molecule type" value="Genomic_DNA"/>
</dbReference>
<protein>
    <submittedName>
        <fullName evidence="1">(salmon louse) hypothetical protein</fullName>
    </submittedName>
</protein>
<organism evidence="1 2">
    <name type="scientific">Lepeophtheirus salmonis</name>
    <name type="common">Salmon louse</name>
    <name type="synonym">Caligus salmonis</name>
    <dbReference type="NCBI Taxonomy" id="72036"/>
    <lineage>
        <taxon>Eukaryota</taxon>
        <taxon>Metazoa</taxon>
        <taxon>Ecdysozoa</taxon>
        <taxon>Arthropoda</taxon>
        <taxon>Crustacea</taxon>
        <taxon>Multicrustacea</taxon>
        <taxon>Hexanauplia</taxon>
        <taxon>Copepoda</taxon>
        <taxon>Siphonostomatoida</taxon>
        <taxon>Caligidae</taxon>
        <taxon>Lepeophtheirus</taxon>
    </lineage>
</organism>
<dbReference type="OrthoDB" id="6347550at2759"/>
<dbReference type="Proteomes" id="UP000675881">
    <property type="component" value="Chromosome 12"/>
</dbReference>
<accession>A0A7R8CHL6</accession>
<dbReference type="AlphaFoldDB" id="A0A7R8CHL6"/>
<keyword evidence="2" id="KW-1185">Reference proteome</keyword>
<gene>
    <name evidence="1" type="ORF">LSAA_3504</name>
</gene>